<keyword evidence="4 14" id="KW-0719">Serine esterase</keyword>
<evidence type="ECO:0000256" key="12">
    <source>
        <dbReference type="PIRSR" id="PIRSR611150-1"/>
    </source>
</evidence>
<evidence type="ECO:0000256" key="1">
    <source>
        <dbReference type="ARBA" id="ARBA00004613"/>
    </source>
</evidence>
<dbReference type="AlphaFoldDB" id="A0A9W4U735"/>
<dbReference type="GO" id="GO:0050525">
    <property type="term" value="F:cutinase activity"/>
    <property type="evidence" value="ECO:0007669"/>
    <property type="project" value="UniProtKB-UniRule"/>
</dbReference>
<comment type="caution">
    <text evidence="16">The sequence shown here is derived from an EMBL/GenBank/DDBJ whole genome shotgun (WGS) entry which is preliminary data.</text>
</comment>
<dbReference type="InterPro" id="IPR011150">
    <property type="entry name" value="Cutinase_monf"/>
</dbReference>
<accession>A0A9W4U735</accession>
<evidence type="ECO:0000256" key="5">
    <source>
        <dbReference type="ARBA" id="ARBA00022525"/>
    </source>
</evidence>
<dbReference type="PROSITE" id="PS00155">
    <property type="entry name" value="CUTINASE_1"/>
    <property type="match status" value="1"/>
</dbReference>
<dbReference type="FunFam" id="3.40.50.1820:FF:000235">
    <property type="entry name" value="Cutinase 1"/>
    <property type="match status" value="1"/>
</dbReference>
<evidence type="ECO:0000256" key="13">
    <source>
        <dbReference type="PIRSR" id="PIRSR611150-2"/>
    </source>
</evidence>
<feature type="active site" description="Proton donor/acceptor" evidence="12">
    <location>
        <position position="202"/>
    </location>
</feature>
<dbReference type="EC" id="3.1.1.74" evidence="3 14"/>
<feature type="active site" evidence="12">
    <location>
        <position position="189"/>
    </location>
</feature>
<dbReference type="SMART" id="SM01110">
    <property type="entry name" value="Cutinase"/>
    <property type="match status" value="1"/>
</dbReference>
<evidence type="ECO:0000256" key="8">
    <source>
        <dbReference type="ARBA" id="ARBA00023157"/>
    </source>
</evidence>
<dbReference type="Gene3D" id="3.40.50.1820">
    <property type="entry name" value="alpha/beta hydrolase"/>
    <property type="match status" value="1"/>
</dbReference>
<proteinExistence type="inferred from homology"/>
<dbReference type="Pfam" id="PF01083">
    <property type="entry name" value="Cutinase"/>
    <property type="match status" value="1"/>
</dbReference>
<evidence type="ECO:0000256" key="3">
    <source>
        <dbReference type="ARBA" id="ARBA00013095"/>
    </source>
</evidence>
<comment type="function">
    <text evidence="10">Catalyzes the hydrolysis of complex carboxylic polyesters found in the cell wall of plants. Degrades cutin, a macromolecule that forms the structure of the plant cuticle. Allows pathogenic fungi to penetrate through the cuticular barrier into the host plant during the initial stage of fungal infection.</text>
</comment>
<dbReference type="InterPro" id="IPR000675">
    <property type="entry name" value="Cutinase/axe"/>
</dbReference>
<dbReference type="EMBL" id="CAOQHR010000002">
    <property type="protein sequence ID" value="CAI6323025.1"/>
    <property type="molecule type" value="Genomic_DNA"/>
</dbReference>
<dbReference type="PANTHER" id="PTHR48250">
    <property type="entry name" value="CUTINASE 2-RELATED"/>
    <property type="match status" value="1"/>
</dbReference>
<evidence type="ECO:0000256" key="11">
    <source>
        <dbReference type="ARBA" id="ARBA00074522"/>
    </source>
</evidence>
<feature type="disulfide bond" evidence="13">
    <location>
        <begin position="184"/>
        <end position="192"/>
    </location>
</feature>
<name>A0A9W4U735_9PLEO</name>
<comment type="similarity">
    <text evidence="2 14">Belongs to the cutinase family.</text>
</comment>
<evidence type="ECO:0000313" key="16">
    <source>
        <dbReference type="EMBL" id="CAI6323025.1"/>
    </source>
</evidence>
<dbReference type="GO" id="GO:0005576">
    <property type="term" value="C:extracellular region"/>
    <property type="evidence" value="ECO:0007669"/>
    <property type="project" value="UniProtKB-SubCell"/>
</dbReference>
<evidence type="ECO:0000256" key="4">
    <source>
        <dbReference type="ARBA" id="ARBA00022487"/>
    </source>
</evidence>
<evidence type="ECO:0000256" key="9">
    <source>
        <dbReference type="ARBA" id="ARBA00034045"/>
    </source>
</evidence>
<keyword evidence="5 14" id="KW-0964">Secreted</keyword>
<evidence type="ECO:0000256" key="14">
    <source>
        <dbReference type="RuleBase" id="RU361263"/>
    </source>
</evidence>
<dbReference type="SUPFAM" id="SSF53474">
    <property type="entry name" value="alpha/beta-Hydrolases"/>
    <property type="match status" value="1"/>
</dbReference>
<evidence type="ECO:0000256" key="15">
    <source>
        <dbReference type="SAM" id="SignalP"/>
    </source>
</evidence>
<dbReference type="GO" id="GO:0016052">
    <property type="term" value="P:carbohydrate catabolic process"/>
    <property type="evidence" value="ECO:0007669"/>
    <property type="project" value="TreeGrafter"/>
</dbReference>
<reference evidence="16" key="1">
    <citation type="submission" date="2023-01" db="EMBL/GenBank/DDBJ databases">
        <authorList>
            <person name="Van Ghelder C."/>
            <person name="Rancurel C."/>
        </authorList>
    </citation>
    <scope>NUCLEOTIDE SEQUENCE</scope>
    <source>
        <strain evidence="16">CNCM I-4278</strain>
    </source>
</reference>
<evidence type="ECO:0000256" key="7">
    <source>
        <dbReference type="ARBA" id="ARBA00022801"/>
    </source>
</evidence>
<evidence type="ECO:0000256" key="6">
    <source>
        <dbReference type="ARBA" id="ARBA00022729"/>
    </source>
</evidence>
<organism evidence="16 17">
    <name type="scientific">Periconia digitata</name>
    <dbReference type="NCBI Taxonomy" id="1303443"/>
    <lineage>
        <taxon>Eukaryota</taxon>
        <taxon>Fungi</taxon>
        <taxon>Dikarya</taxon>
        <taxon>Ascomycota</taxon>
        <taxon>Pezizomycotina</taxon>
        <taxon>Dothideomycetes</taxon>
        <taxon>Pleosporomycetidae</taxon>
        <taxon>Pleosporales</taxon>
        <taxon>Massarineae</taxon>
        <taxon>Periconiaceae</taxon>
        <taxon>Periconia</taxon>
    </lineage>
</organism>
<dbReference type="InterPro" id="IPR043580">
    <property type="entry name" value="CUTINASE_1"/>
</dbReference>
<dbReference type="OrthoDB" id="3225429at2759"/>
<keyword evidence="17" id="KW-1185">Reference proteome</keyword>
<feature type="signal peptide" evidence="15">
    <location>
        <begin position="1"/>
        <end position="15"/>
    </location>
</feature>
<dbReference type="Proteomes" id="UP001152607">
    <property type="component" value="Unassembled WGS sequence"/>
</dbReference>
<evidence type="ECO:0000256" key="2">
    <source>
        <dbReference type="ARBA" id="ARBA00007534"/>
    </source>
</evidence>
<gene>
    <name evidence="16" type="ORF">PDIGIT_LOCUS3674</name>
</gene>
<dbReference type="InterPro" id="IPR029058">
    <property type="entry name" value="AB_hydrolase_fold"/>
</dbReference>
<keyword evidence="7 14" id="KW-0378">Hydrolase</keyword>
<feature type="disulfide bond" evidence="13">
    <location>
        <begin position="43"/>
        <end position="122"/>
    </location>
</feature>
<sequence>MKLLTLATLFTLGTAIPVEPHIVHRQALPTSRDELENGSASACPKAIFIFARGSTEPGNMGDTLGPVVADVLEKKYGAANVWVQGVGGPYRAGLLENLGAKGTSQASIDEAKRLFVMASTKCPNSKIVSGGYSQGSAVIAGAIPDLTAAQRNQVVGTVFFGYTRNKQNNGGISNYPAGNLQVYCDDGKDLVCQGTLLITEAHFSYDDEAAGVAPQFLISKIGA</sequence>
<comment type="subcellular location">
    <subcellularLocation>
        <location evidence="1 14">Secreted</location>
    </subcellularLocation>
</comment>
<keyword evidence="8 13" id="KW-1015">Disulfide bond</keyword>
<feature type="active site" description="Nucleophile" evidence="12">
    <location>
        <position position="133"/>
    </location>
</feature>
<keyword evidence="6 15" id="KW-0732">Signal</keyword>
<comment type="catalytic activity">
    <reaction evidence="9 14">
        <text>cutin + H2O = cutin monomers.</text>
        <dbReference type="EC" id="3.1.1.74"/>
    </reaction>
</comment>
<feature type="chain" id="PRO_5040910363" description="Cutinase" evidence="15">
    <location>
        <begin position="16"/>
        <end position="223"/>
    </location>
</feature>
<dbReference type="PRINTS" id="PR00129">
    <property type="entry name" value="CUTINASE"/>
</dbReference>
<evidence type="ECO:0000313" key="17">
    <source>
        <dbReference type="Proteomes" id="UP001152607"/>
    </source>
</evidence>
<dbReference type="PANTHER" id="PTHR48250:SF3">
    <property type="entry name" value="CUTINASE 1-RELATED"/>
    <property type="match status" value="1"/>
</dbReference>
<protein>
    <recommendedName>
        <fullName evidence="11 14">Cutinase</fullName>
        <ecNumber evidence="3 14">3.1.1.74</ecNumber>
    </recommendedName>
</protein>
<evidence type="ECO:0000256" key="10">
    <source>
        <dbReference type="ARBA" id="ARBA00057514"/>
    </source>
</evidence>